<dbReference type="RefSeq" id="WP_143692517.1">
    <property type="nucleotide sequence ID" value="NZ_AP019798.1"/>
</dbReference>
<keyword evidence="1" id="KW-0812">Transmembrane</keyword>
<sequence length="177" mass="19980">MIEQKHPVYLALVLGMFILLGVFSFYRLYEYVTLESLQHQIGSNFSVIYLSTSHMVSVSGLILMPTLTLFMASRIIFKSSAISVKWIGCATAIALLVAIPGRLIEFGRLQHIAEINGYSACPPFTLASSGMFVEAMVKEQRYCSEPEINRLGMYGYYHELERIDKYIKENMITNSDG</sequence>
<proteinExistence type="predicted"/>
<gene>
    <name evidence="2" type="ORF">VroAM7_15620</name>
</gene>
<organism evidence="2 3">
    <name type="scientific">Vibrio rotiferianus</name>
    <dbReference type="NCBI Taxonomy" id="190895"/>
    <lineage>
        <taxon>Bacteria</taxon>
        <taxon>Pseudomonadati</taxon>
        <taxon>Pseudomonadota</taxon>
        <taxon>Gammaproteobacteria</taxon>
        <taxon>Vibrionales</taxon>
        <taxon>Vibrionaceae</taxon>
        <taxon>Vibrio</taxon>
    </lineage>
</organism>
<reference evidence="3" key="1">
    <citation type="submission" date="2019-07" db="EMBL/GenBank/DDBJ databases">
        <title>Complete Genome Sequences of Vibrion rotiferianus strain AM7.</title>
        <authorList>
            <person name="Miyazaki K."/>
            <person name="Wiseschart A."/>
            <person name="Pootanakit K."/>
            <person name="Ishimori K."/>
            <person name="Kitahara K."/>
        </authorList>
    </citation>
    <scope>NUCLEOTIDE SEQUENCE [LARGE SCALE GENOMIC DNA]</scope>
    <source>
        <strain evidence="3">AM7</strain>
    </source>
</reference>
<dbReference type="Proteomes" id="UP000315115">
    <property type="component" value="Chromosome 1"/>
</dbReference>
<accession>A0A510I5M7</accession>
<feature type="transmembrane region" description="Helical" evidence="1">
    <location>
        <begin position="84"/>
        <end position="104"/>
    </location>
</feature>
<feature type="transmembrane region" description="Helical" evidence="1">
    <location>
        <begin position="46"/>
        <end position="72"/>
    </location>
</feature>
<protein>
    <submittedName>
        <fullName evidence="2">Uncharacterized protein</fullName>
    </submittedName>
</protein>
<evidence type="ECO:0000256" key="1">
    <source>
        <dbReference type="SAM" id="Phobius"/>
    </source>
</evidence>
<keyword evidence="1" id="KW-0472">Membrane</keyword>
<keyword evidence="1" id="KW-1133">Transmembrane helix</keyword>
<name>A0A510I5M7_9VIBR</name>
<feature type="transmembrane region" description="Helical" evidence="1">
    <location>
        <begin position="7"/>
        <end position="26"/>
    </location>
</feature>
<dbReference type="AlphaFoldDB" id="A0A510I5M7"/>
<dbReference type="EMBL" id="AP019798">
    <property type="protein sequence ID" value="BBL88909.1"/>
    <property type="molecule type" value="Genomic_DNA"/>
</dbReference>
<evidence type="ECO:0000313" key="3">
    <source>
        <dbReference type="Proteomes" id="UP000315115"/>
    </source>
</evidence>
<evidence type="ECO:0000313" key="2">
    <source>
        <dbReference type="EMBL" id="BBL88909.1"/>
    </source>
</evidence>